<evidence type="ECO:0000256" key="1">
    <source>
        <dbReference type="SAM" id="MobiDB-lite"/>
    </source>
</evidence>
<dbReference type="EMBL" id="JACEFO010000825">
    <property type="protein sequence ID" value="KAF8755693.1"/>
    <property type="molecule type" value="Genomic_DNA"/>
</dbReference>
<organism evidence="3 4">
    <name type="scientific">Digitaria exilis</name>
    <dbReference type="NCBI Taxonomy" id="1010633"/>
    <lineage>
        <taxon>Eukaryota</taxon>
        <taxon>Viridiplantae</taxon>
        <taxon>Streptophyta</taxon>
        <taxon>Embryophyta</taxon>
        <taxon>Tracheophyta</taxon>
        <taxon>Spermatophyta</taxon>
        <taxon>Magnoliopsida</taxon>
        <taxon>Liliopsida</taxon>
        <taxon>Poales</taxon>
        <taxon>Poaceae</taxon>
        <taxon>PACMAD clade</taxon>
        <taxon>Panicoideae</taxon>
        <taxon>Panicodae</taxon>
        <taxon>Paniceae</taxon>
        <taxon>Anthephorinae</taxon>
        <taxon>Digitaria</taxon>
    </lineage>
</organism>
<dbReference type="PANTHER" id="PTHR46038:SF45">
    <property type="entry name" value="NUCLEOTIDE-DIPHOSPHO-SUGAR TRANSFERASE DOMAIN-CONTAINING PROTEIN"/>
    <property type="match status" value="1"/>
</dbReference>
<evidence type="ECO:0000259" key="2">
    <source>
        <dbReference type="Pfam" id="PF03407"/>
    </source>
</evidence>
<dbReference type="InterPro" id="IPR005069">
    <property type="entry name" value="Nucl-diP-sugar_transferase"/>
</dbReference>
<dbReference type="OrthoDB" id="540503at2759"/>
<accession>A0A835FHF1</accession>
<dbReference type="PANTHER" id="PTHR46038">
    <property type="entry name" value="EXPRESSED PROTEIN-RELATED"/>
    <property type="match status" value="1"/>
</dbReference>
<protein>
    <recommendedName>
        <fullName evidence="2">Nucleotide-diphospho-sugar transferase domain-containing protein</fullName>
    </recommendedName>
</protein>
<dbReference type="InterPro" id="IPR044821">
    <property type="entry name" value="At1g28695/At4g15970-like"/>
</dbReference>
<reference evidence="3" key="1">
    <citation type="submission" date="2020-07" db="EMBL/GenBank/DDBJ databases">
        <title>Genome sequence and genetic diversity analysis of an under-domesticated orphan crop, white fonio (Digitaria exilis).</title>
        <authorList>
            <person name="Bennetzen J.L."/>
            <person name="Chen S."/>
            <person name="Ma X."/>
            <person name="Wang X."/>
            <person name="Yssel A.E.J."/>
            <person name="Chaluvadi S.R."/>
            <person name="Johnson M."/>
            <person name="Gangashetty P."/>
            <person name="Hamidou F."/>
            <person name="Sanogo M.D."/>
            <person name="Zwaenepoel A."/>
            <person name="Wallace J."/>
            <person name="Van De Peer Y."/>
            <person name="Van Deynze A."/>
        </authorList>
    </citation>
    <scope>NUCLEOTIDE SEQUENCE</scope>
    <source>
        <tissue evidence="3">Leaves</tissue>
    </source>
</reference>
<keyword evidence="4" id="KW-1185">Reference proteome</keyword>
<dbReference type="AlphaFoldDB" id="A0A835FHF1"/>
<proteinExistence type="predicted"/>
<sequence>MAWASQLPPGYSIEWEPTSSEDREEVPTADRTVILTSVNKAWAQPGSLPDLFRQSFLNGEGIERLLNHTLIVAVDAAGLDRCRAVHPHCYLLEVKSANVSAANQFLSKGYLELVWTKLSLRQRVLELGYNYLFTDVDVMWLRDPFRHINLYADVTMSCDGFSGSPESRENSPNTGFYYVKSTGKMAMVPRKARPNGLRGIKRELAARLGVRIAFLDTALFGTFCAFLGGIDDRNKVHELRSVVAAWKNYTGLAQAEKESGRARAARLAKPTPTISHNKAGN</sequence>
<gene>
    <name evidence="3" type="ORF">HU200_011160</name>
</gene>
<dbReference type="Proteomes" id="UP000636709">
    <property type="component" value="Unassembled WGS sequence"/>
</dbReference>
<evidence type="ECO:0000313" key="4">
    <source>
        <dbReference type="Proteomes" id="UP000636709"/>
    </source>
</evidence>
<comment type="caution">
    <text evidence="3">The sequence shown here is derived from an EMBL/GenBank/DDBJ whole genome shotgun (WGS) entry which is preliminary data.</text>
</comment>
<feature type="domain" description="Nucleotide-diphospho-sugar transferase" evidence="2">
    <location>
        <begin position="65"/>
        <end position="238"/>
    </location>
</feature>
<feature type="region of interest" description="Disordered" evidence="1">
    <location>
        <begin position="260"/>
        <end position="281"/>
    </location>
</feature>
<evidence type="ECO:0000313" key="3">
    <source>
        <dbReference type="EMBL" id="KAF8755693.1"/>
    </source>
</evidence>
<feature type="compositionally biased region" description="Polar residues" evidence="1">
    <location>
        <begin position="272"/>
        <end position="281"/>
    </location>
</feature>
<feature type="region of interest" description="Disordered" evidence="1">
    <location>
        <begin position="1"/>
        <end position="26"/>
    </location>
</feature>
<dbReference type="Pfam" id="PF03407">
    <property type="entry name" value="Nucleotid_trans"/>
    <property type="match status" value="1"/>
</dbReference>
<name>A0A835FHF1_9POAL</name>